<dbReference type="AlphaFoldDB" id="A0A9P8TJ57"/>
<dbReference type="Gene3D" id="1.10.287.110">
    <property type="entry name" value="DnaJ domain"/>
    <property type="match status" value="1"/>
</dbReference>
<reference evidence="4" key="2">
    <citation type="submission" date="2021-01" db="EMBL/GenBank/DDBJ databases">
        <authorList>
            <person name="Schikora-Tamarit M.A."/>
        </authorList>
    </citation>
    <scope>NUCLEOTIDE SEQUENCE</scope>
    <source>
        <strain evidence="4">CBS2887</strain>
    </source>
</reference>
<dbReference type="SUPFAM" id="SSF46565">
    <property type="entry name" value="Chaperone J-domain"/>
    <property type="match status" value="1"/>
</dbReference>
<dbReference type="Proteomes" id="UP000774326">
    <property type="component" value="Unassembled WGS sequence"/>
</dbReference>
<dbReference type="OrthoDB" id="445556at2759"/>
<dbReference type="CDD" id="cd06257">
    <property type="entry name" value="DnaJ"/>
    <property type="match status" value="1"/>
</dbReference>
<dbReference type="PROSITE" id="PS50076">
    <property type="entry name" value="DNAJ_2"/>
    <property type="match status" value="1"/>
</dbReference>
<keyword evidence="2" id="KW-1133">Transmembrane helix</keyword>
<reference evidence="4" key="1">
    <citation type="journal article" date="2021" name="Open Biol.">
        <title>Shared evolutionary footprints suggest mitochondrial oxidative damage underlies multiple complex I losses in fungi.</title>
        <authorList>
            <person name="Schikora-Tamarit M.A."/>
            <person name="Marcet-Houben M."/>
            <person name="Nosek J."/>
            <person name="Gabaldon T."/>
        </authorList>
    </citation>
    <scope>NUCLEOTIDE SEQUENCE</scope>
    <source>
        <strain evidence="4">CBS2887</strain>
    </source>
</reference>
<keyword evidence="5" id="KW-1185">Reference proteome</keyword>
<dbReference type="InterPro" id="IPR051938">
    <property type="entry name" value="Apopto_cytoskel_mod"/>
</dbReference>
<feature type="transmembrane region" description="Helical" evidence="2">
    <location>
        <begin position="186"/>
        <end position="206"/>
    </location>
</feature>
<gene>
    <name evidence="4" type="ORF">WICPIJ_008344</name>
</gene>
<name>A0A9P8TJ57_WICPI</name>
<evidence type="ECO:0000259" key="3">
    <source>
        <dbReference type="PROSITE" id="PS50076"/>
    </source>
</evidence>
<dbReference type="PANTHER" id="PTHR44145:SF3">
    <property type="entry name" value="DNAJ HOMOLOG SUBFAMILY A MEMBER 3, MITOCHONDRIAL"/>
    <property type="match status" value="1"/>
</dbReference>
<dbReference type="InterPro" id="IPR001623">
    <property type="entry name" value="DnaJ_domain"/>
</dbReference>
<dbReference type="EMBL" id="JAEUBG010004759">
    <property type="protein sequence ID" value="KAH3680286.1"/>
    <property type="molecule type" value="Genomic_DNA"/>
</dbReference>
<dbReference type="PANTHER" id="PTHR44145">
    <property type="entry name" value="DNAJ HOMOLOG SUBFAMILY A MEMBER 3, MITOCHONDRIAL"/>
    <property type="match status" value="1"/>
</dbReference>
<protein>
    <recommendedName>
        <fullName evidence="3">J domain-containing protein</fullName>
    </recommendedName>
</protein>
<sequence>MTKLLKIARFTRGFTPQSSNLLKFRQYATFADKSHFHHKEWPSSANPTPYQIFNMSPADFDSKALRSKYFEFAKIYHPDISHQRNHVDSKGKTLDNDLKNERFKLITEAYHLLKDPRKRTLYDQFKTGWKTKSPLDTFYTQNTQPVYATYQNYTNEAYWNASNWEDYENLRRAKDPEEMRRENFKALIMIGLIMVVGASIQGFYALSSVERTLLERQQAHDDCEFELDLAYLNYGLDPSRISRIKRFLWFRTFGLFIDDKYLLDQSCKENDLLMREVLGEEVD</sequence>
<dbReference type="SMART" id="SM00271">
    <property type="entry name" value="DnaJ"/>
    <property type="match status" value="1"/>
</dbReference>
<comment type="caution">
    <text evidence="4">The sequence shown here is derived from an EMBL/GenBank/DDBJ whole genome shotgun (WGS) entry which is preliminary data.</text>
</comment>
<evidence type="ECO:0000256" key="1">
    <source>
        <dbReference type="ARBA" id="ARBA00023186"/>
    </source>
</evidence>
<dbReference type="PRINTS" id="PR00625">
    <property type="entry name" value="JDOMAIN"/>
</dbReference>
<dbReference type="InterPro" id="IPR036869">
    <property type="entry name" value="J_dom_sf"/>
</dbReference>
<evidence type="ECO:0000256" key="2">
    <source>
        <dbReference type="SAM" id="Phobius"/>
    </source>
</evidence>
<keyword evidence="2" id="KW-0472">Membrane</keyword>
<dbReference type="Pfam" id="PF00226">
    <property type="entry name" value="DnaJ"/>
    <property type="match status" value="1"/>
</dbReference>
<proteinExistence type="predicted"/>
<keyword evidence="2" id="KW-0812">Transmembrane</keyword>
<accession>A0A9P8TJ57</accession>
<organism evidence="4 5">
    <name type="scientific">Wickerhamomyces pijperi</name>
    <name type="common">Yeast</name>
    <name type="synonym">Pichia pijperi</name>
    <dbReference type="NCBI Taxonomy" id="599730"/>
    <lineage>
        <taxon>Eukaryota</taxon>
        <taxon>Fungi</taxon>
        <taxon>Dikarya</taxon>
        <taxon>Ascomycota</taxon>
        <taxon>Saccharomycotina</taxon>
        <taxon>Saccharomycetes</taxon>
        <taxon>Phaffomycetales</taxon>
        <taxon>Wickerhamomycetaceae</taxon>
        <taxon>Wickerhamomyces</taxon>
    </lineage>
</organism>
<evidence type="ECO:0000313" key="4">
    <source>
        <dbReference type="EMBL" id="KAH3680286.1"/>
    </source>
</evidence>
<keyword evidence="1" id="KW-0143">Chaperone</keyword>
<evidence type="ECO:0000313" key="5">
    <source>
        <dbReference type="Proteomes" id="UP000774326"/>
    </source>
</evidence>
<feature type="domain" description="J" evidence="3">
    <location>
        <begin position="48"/>
        <end position="126"/>
    </location>
</feature>